<keyword evidence="3" id="KW-1185">Reference proteome</keyword>
<evidence type="ECO:0000313" key="2">
    <source>
        <dbReference type="EMBL" id="CAG5081482.1"/>
    </source>
</evidence>
<gene>
    <name evidence="2" type="ORF">OKIOD_LOCUS1446</name>
</gene>
<evidence type="ECO:0000256" key="1">
    <source>
        <dbReference type="SAM" id="Phobius"/>
    </source>
</evidence>
<reference evidence="2 3" key="1">
    <citation type="submission" date="2021-04" db="EMBL/GenBank/DDBJ databases">
        <authorList>
            <person name="Bliznina A."/>
        </authorList>
    </citation>
    <scope>NUCLEOTIDE SEQUENCE [LARGE SCALE GENOMIC DNA]</scope>
</reference>
<keyword evidence="1" id="KW-0812">Transmembrane</keyword>
<keyword evidence="1" id="KW-1133">Transmembrane helix</keyword>
<dbReference type="Proteomes" id="UP001158576">
    <property type="component" value="Chromosome PAR"/>
</dbReference>
<accession>A0ABN7RT60</accession>
<protein>
    <submittedName>
        <fullName evidence="2">Oidioi.mRNA.OKI2018_I69.PAR.g9888.t1.cds</fullName>
    </submittedName>
</protein>
<feature type="transmembrane region" description="Helical" evidence="1">
    <location>
        <begin position="177"/>
        <end position="195"/>
    </location>
</feature>
<evidence type="ECO:0000313" key="3">
    <source>
        <dbReference type="Proteomes" id="UP001158576"/>
    </source>
</evidence>
<keyword evidence="1" id="KW-0472">Membrane</keyword>
<dbReference type="EMBL" id="OU015568">
    <property type="protein sequence ID" value="CAG5081482.1"/>
    <property type="molecule type" value="Genomic_DNA"/>
</dbReference>
<name>A0ABN7RT60_OIKDI</name>
<feature type="transmembrane region" description="Helical" evidence="1">
    <location>
        <begin position="21"/>
        <end position="42"/>
    </location>
</feature>
<organism evidence="2 3">
    <name type="scientific">Oikopleura dioica</name>
    <name type="common">Tunicate</name>
    <dbReference type="NCBI Taxonomy" id="34765"/>
    <lineage>
        <taxon>Eukaryota</taxon>
        <taxon>Metazoa</taxon>
        <taxon>Chordata</taxon>
        <taxon>Tunicata</taxon>
        <taxon>Appendicularia</taxon>
        <taxon>Copelata</taxon>
        <taxon>Oikopleuridae</taxon>
        <taxon>Oikopleura</taxon>
    </lineage>
</organism>
<proteinExistence type="predicted"/>
<sequence length="209" mass="23397">MADSKSGFDLVWDRLPHLSWYQFRITAVGGVASLAGGFMSMYPVFAQYTPPYRCTSAFDHLGLADKFSFDEIFELSTDTQSCQNFDSSQDGGCFHCNFSNETVAGCDSSSFDSLKACLVKDAQEKSEWVACESYEYDRSLRENVTNLMFDKGEPWETAVPQFTLHCGMEWFDSLSTAMGLFGLLLGAFISGIYTVSRNLKYKNSQSQSQ</sequence>